<keyword evidence="1" id="KW-1015">Disulfide bond</keyword>
<dbReference type="SMART" id="SM00020">
    <property type="entry name" value="Tryp_SPc"/>
    <property type="match status" value="1"/>
</dbReference>
<dbReference type="SUPFAM" id="SSF50494">
    <property type="entry name" value="Trypsin-like serine proteases"/>
    <property type="match status" value="1"/>
</dbReference>
<dbReference type="InterPro" id="IPR043504">
    <property type="entry name" value="Peptidase_S1_PA_chymotrypsin"/>
</dbReference>
<evidence type="ECO:0000256" key="1">
    <source>
        <dbReference type="ARBA" id="ARBA00023157"/>
    </source>
</evidence>
<dbReference type="GO" id="GO:0006508">
    <property type="term" value="P:proteolysis"/>
    <property type="evidence" value="ECO:0007669"/>
    <property type="project" value="InterPro"/>
</dbReference>
<gene>
    <name evidence="4" type="ORF">GSTENG00000044001</name>
</gene>
<reference evidence="4 6" key="1">
    <citation type="journal article" date="2004" name="Nature">
        <title>Genome duplication in the teleost fish Tetraodon nigroviridis reveals the early vertebrate proto-karyotype.</title>
        <authorList>
            <person name="Jaillon O."/>
            <person name="Aury J.-M."/>
            <person name="Brunet F."/>
            <person name="Petit J.-L."/>
            <person name="Stange-Thomann N."/>
            <person name="Mauceli E."/>
            <person name="Bouneau L."/>
            <person name="Fischer C."/>
            <person name="Ozouf-Costaz C."/>
            <person name="Bernot A."/>
            <person name="Nicaud S."/>
            <person name="Jaffe D."/>
            <person name="Fisher S."/>
            <person name="Lutfalla G."/>
            <person name="Dossat C."/>
            <person name="Segurens B."/>
            <person name="Dasilva C."/>
            <person name="Salanoubat M."/>
            <person name="Levy M."/>
            <person name="Boudet N."/>
            <person name="Castellano S."/>
            <person name="Anthouard V."/>
            <person name="Jubin C."/>
            <person name="Castelli V."/>
            <person name="Katinka M."/>
            <person name="Vacherie B."/>
            <person name="Biemont C."/>
            <person name="Skalli Z."/>
            <person name="Cattolico L."/>
            <person name="Poulain J."/>
            <person name="De Berardinis V."/>
            <person name="Cruaud C."/>
            <person name="Duprat S."/>
            <person name="Brottier P."/>
            <person name="Coutanceau J.-P."/>
            <person name="Gouzy J."/>
            <person name="Parra G."/>
            <person name="Lardier G."/>
            <person name="Chapple C."/>
            <person name="McKernan K.J."/>
            <person name="McEwan P."/>
            <person name="Bosak S."/>
            <person name="Kellis M."/>
            <person name="Volff J.-N."/>
            <person name="Guigo R."/>
            <person name="Zody M.C."/>
            <person name="Mesirov J."/>
            <person name="Lindblad-Toh K."/>
            <person name="Birren B."/>
            <person name="Nusbaum C."/>
            <person name="Kahn D."/>
            <person name="Robinson-Rechavi M."/>
            <person name="Laudet V."/>
            <person name="Schachter V."/>
            <person name="Quetier F."/>
            <person name="Saurin W."/>
            <person name="Scarpelli C."/>
            <person name="Wincker P."/>
            <person name="Lander E.S."/>
            <person name="Weissenbach J."/>
            <person name="Roest Crollius H."/>
        </authorList>
    </citation>
    <scope>NUCLEOTIDE SEQUENCE [LARGE SCALE GENOMIC DNA]</scope>
</reference>
<dbReference type="STRING" id="99883.ENSTNIP00000004196"/>
<feature type="region of interest" description="Disordered" evidence="2">
    <location>
        <begin position="229"/>
        <end position="308"/>
    </location>
</feature>
<dbReference type="KEGG" id="tng:GSTEN00000044G001"/>
<dbReference type="CDD" id="cd00190">
    <property type="entry name" value="Tryp_SPc"/>
    <property type="match status" value="1"/>
</dbReference>
<feature type="compositionally biased region" description="Basic and acidic residues" evidence="2">
    <location>
        <begin position="253"/>
        <end position="267"/>
    </location>
</feature>
<dbReference type="PROSITE" id="PS50240">
    <property type="entry name" value="TRYPSIN_DOM"/>
    <property type="match status" value="1"/>
</dbReference>
<keyword evidence="6" id="KW-1185">Reference proteome</keyword>
<dbReference type="PANTHER" id="PTHR24253">
    <property type="entry name" value="TRANSMEMBRANE PROTEASE SERINE"/>
    <property type="match status" value="1"/>
</dbReference>
<protein>
    <submittedName>
        <fullName evidence="4">(spotted green pufferfish) hypothetical protein</fullName>
    </submittedName>
</protein>
<dbReference type="Pfam" id="PF00089">
    <property type="entry name" value="Trypsin"/>
    <property type="match status" value="1"/>
</dbReference>
<dbReference type="EMBL" id="CAAE01000207">
    <property type="protein sequence ID" value="CAF87008.1"/>
    <property type="molecule type" value="Genomic_DNA"/>
</dbReference>
<dbReference type="OMA" id="THERQEN"/>
<feature type="domain" description="Peptidase S1" evidence="3">
    <location>
        <begin position="1"/>
        <end position="229"/>
    </location>
</feature>
<dbReference type="HOGENOM" id="CLU_904763_0_0_1"/>
<name>Q4TJC4_TETNG</name>
<dbReference type="Ensembl" id="ENSTNIT00000004330.1">
    <property type="protein sequence ID" value="ENSTNIP00000004196.1"/>
    <property type="gene ID" value="ENSTNIG00000001824.1"/>
</dbReference>
<dbReference type="InterPro" id="IPR001314">
    <property type="entry name" value="Peptidase_S1A"/>
</dbReference>
<evidence type="ECO:0000256" key="2">
    <source>
        <dbReference type="SAM" id="MobiDB-lite"/>
    </source>
</evidence>
<dbReference type="Gene3D" id="2.40.10.10">
    <property type="entry name" value="Trypsin-like serine proteases"/>
    <property type="match status" value="1"/>
</dbReference>
<reference evidence="5" key="3">
    <citation type="submission" date="2025-05" db="UniProtKB">
        <authorList>
            <consortium name="Ensembl"/>
        </authorList>
    </citation>
    <scope>IDENTIFICATION</scope>
</reference>
<organism evidence="4">
    <name type="scientific">Tetraodon nigroviridis</name>
    <name type="common">Spotted green pufferfish</name>
    <name type="synonym">Chelonodon nigroviridis</name>
    <dbReference type="NCBI Taxonomy" id="99883"/>
    <lineage>
        <taxon>Eukaryota</taxon>
        <taxon>Metazoa</taxon>
        <taxon>Chordata</taxon>
        <taxon>Craniata</taxon>
        <taxon>Vertebrata</taxon>
        <taxon>Euteleostomi</taxon>
        <taxon>Actinopterygii</taxon>
        <taxon>Neopterygii</taxon>
        <taxon>Teleostei</taxon>
        <taxon>Neoteleostei</taxon>
        <taxon>Acanthomorphata</taxon>
        <taxon>Eupercaria</taxon>
        <taxon>Tetraodontiformes</taxon>
        <taxon>Tetradontoidea</taxon>
        <taxon>Tetraodontidae</taxon>
        <taxon>Tetraodon</taxon>
    </lineage>
</organism>
<proteinExistence type="predicted"/>
<feature type="non-terminal residue" evidence="4">
    <location>
        <position position="308"/>
    </location>
</feature>
<dbReference type="GO" id="GO:0004252">
    <property type="term" value="F:serine-type endopeptidase activity"/>
    <property type="evidence" value="ECO:0007669"/>
    <property type="project" value="InterPro"/>
</dbReference>
<dbReference type="AlphaFoldDB" id="Q4TJC4"/>
<dbReference type="InterPro" id="IPR009003">
    <property type="entry name" value="Peptidase_S1_PA"/>
</dbReference>
<dbReference type="PANTHER" id="PTHR24253:SF183">
    <property type="entry name" value="PEPTIDASE S1 DOMAIN-CONTAINING PROTEIN"/>
    <property type="match status" value="1"/>
</dbReference>
<accession>Q4TJC4</accession>
<dbReference type="Proteomes" id="UP000007303">
    <property type="component" value="Unassembled WGS sequence"/>
</dbReference>
<reference evidence="4" key="2">
    <citation type="submission" date="2004-02" db="EMBL/GenBank/DDBJ databases">
        <authorList>
            <consortium name="Genoscope"/>
            <consortium name="Whitehead Institute Centre for Genome Research"/>
        </authorList>
    </citation>
    <scope>NUCLEOTIDE SEQUENCE</scope>
</reference>
<evidence type="ECO:0000313" key="5">
    <source>
        <dbReference type="Ensembl" id="ENSTNIP00000004196.1"/>
    </source>
</evidence>
<feature type="compositionally biased region" description="Basic residues" evidence="2">
    <location>
        <begin position="283"/>
        <end position="295"/>
    </location>
</feature>
<evidence type="ECO:0000313" key="6">
    <source>
        <dbReference type="Proteomes" id="UP000007303"/>
    </source>
</evidence>
<evidence type="ECO:0000313" key="4">
    <source>
        <dbReference type="EMBL" id="CAF87008.1"/>
    </source>
</evidence>
<dbReference type="PRINTS" id="PR00722">
    <property type="entry name" value="CHYMOTRYPSIN"/>
</dbReference>
<evidence type="ECO:0000259" key="3">
    <source>
        <dbReference type="PROSITE" id="PS50240"/>
    </source>
</evidence>
<sequence>TSWPWQVSVWLRSREQGRGPVCSATLIDPCWALTSASCISRFGSDASGLLVRVGASERTLTPETVVLHRKFKGQSGGHDLALLKLPSGKGHCLTFEPFTNAACLPPADAPSQGGTPQSCVVIVTAGWAGPDSILATWVPLMSSWQCKKRYGNSYSSHGTLCAGSPPDTSLLHDDGCQGNSGGGLLCQEASGRWVLAGVVAGGNGCGDPSSPSLYTRVSRFRAWLDEAMAPGPRSHRDTHLEHTQGEGGGHHLHTQDERAHTHERQENNEIADIRNTPGLHPPLHVHTHTQHTHSHRDRDADTNTPTLV</sequence>
<feature type="compositionally biased region" description="Basic and acidic residues" evidence="2">
    <location>
        <begin position="234"/>
        <end position="244"/>
    </location>
</feature>
<dbReference type="InterPro" id="IPR001254">
    <property type="entry name" value="Trypsin_dom"/>
</dbReference>
<dbReference type="OrthoDB" id="536948at2759"/>
<dbReference type="GeneTree" id="ENSGT00940000164412"/>